<dbReference type="PANTHER" id="PTHR10424">
    <property type="entry name" value="VIRAL ENVELOPE PROTEIN"/>
    <property type="match status" value="1"/>
</dbReference>
<dbReference type="Proteomes" id="UP000571324">
    <property type="component" value="Unassembled WGS sequence"/>
</dbReference>
<reference evidence="1 2" key="1">
    <citation type="submission" date="2019-09" db="EMBL/GenBank/DDBJ databases">
        <title>Bird 10,000 Genomes (B10K) Project - Family phase.</title>
        <authorList>
            <person name="Zhang G."/>
        </authorList>
    </citation>
    <scope>NUCLEOTIDE SEQUENCE [LARGE SCALE GENOMIC DNA]</scope>
    <source>
        <strain evidence="1">B10K-DU-029-52</strain>
    </source>
</reference>
<name>A0A7K6DSK8_9PASS</name>
<feature type="non-terminal residue" evidence="1">
    <location>
        <position position="84"/>
    </location>
</feature>
<evidence type="ECO:0000313" key="2">
    <source>
        <dbReference type="Proteomes" id="UP000571324"/>
    </source>
</evidence>
<dbReference type="PANTHER" id="PTHR10424:SF68">
    <property type="entry name" value="ENDOGENOUS RETROVIRUS GROUP 3 MEMBER 1 ENV POLYPROTEIN"/>
    <property type="match status" value="1"/>
</dbReference>
<protein>
    <submittedName>
        <fullName evidence="1">ENR1 protein</fullName>
    </submittedName>
</protein>
<accession>A0A7K6DSK8</accession>
<keyword evidence="2" id="KW-1185">Reference proteome</keyword>
<dbReference type="OrthoDB" id="9950230at2759"/>
<proteinExistence type="predicted"/>
<gene>
    <name evidence="1" type="primary">Erv31_2</name>
    <name evidence="1" type="ORF">ORISOL_R16348</name>
</gene>
<dbReference type="InterPro" id="IPR018154">
    <property type="entry name" value="TLV/ENV_coat_polyprotein"/>
</dbReference>
<comment type="caution">
    <text evidence="1">The sequence shown here is derived from an EMBL/GenBank/DDBJ whole genome shotgun (WGS) entry which is preliminary data.</text>
</comment>
<sequence length="84" mass="9785">KLYQCSAPGKNPYTSIPEISKFWRSIKNKEELFWKAPRELYWICNDRAYPVLPPRWKGSCTLGIIQPGFFLLPEKEGEKLGVLL</sequence>
<dbReference type="EMBL" id="VZRL01006608">
    <property type="protein sequence ID" value="NWV29327.1"/>
    <property type="molecule type" value="Genomic_DNA"/>
</dbReference>
<organism evidence="1 2">
    <name type="scientific">Origma solitaria</name>
    <dbReference type="NCBI Taxonomy" id="720586"/>
    <lineage>
        <taxon>Eukaryota</taxon>
        <taxon>Metazoa</taxon>
        <taxon>Chordata</taxon>
        <taxon>Craniata</taxon>
        <taxon>Vertebrata</taxon>
        <taxon>Euteleostomi</taxon>
        <taxon>Archelosauria</taxon>
        <taxon>Archosauria</taxon>
        <taxon>Dinosauria</taxon>
        <taxon>Saurischia</taxon>
        <taxon>Theropoda</taxon>
        <taxon>Coelurosauria</taxon>
        <taxon>Aves</taxon>
        <taxon>Neognathae</taxon>
        <taxon>Neoaves</taxon>
        <taxon>Telluraves</taxon>
        <taxon>Australaves</taxon>
        <taxon>Passeriformes</taxon>
        <taxon>Meliphagoidea</taxon>
        <taxon>Acanthizidae</taxon>
        <taxon>Origma</taxon>
    </lineage>
</organism>
<evidence type="ECO:0000313" key="1">
    <source>
        <dbReference type="EMBL" id="NWV29327.1"/>
    </source>
</evidence>
<feature type="non-terminal residue" evidence="1">
    <location>
        <position position="1"/>
    </location>
</feature>
<dbReference type="AlphaFoldDB" id="A0A7K6DSK8"/>